<name>A0A6J7MSJ1_9ZZZZ</name>
<dbReference type="EMBL" id="CAFBOK010000088">
    <property type="protein sequence ID" value="CAB4983736.1"/>
    <property type="molecule type" value="Genomic_DNA"/>
</dbReference>
<dbReference type="AlphaFoldDB" id="A0A6J7MSJ1"/>
<accession>A0A6J7MSJ1</accession>
<organism evidence="1">
    <name type="scientific">freshwater metagenome</name>
    <dbReference type="NCBI Taxonomy" id="449393"/>
    <lineage>
        <taxon>unclassified sequences</taxon>
        <taxon>metagenomes</taxon>
        <taxon>ecological metagenomes</taxon>
    </lineage>
</organism>
<protein>
    <submittedName>
        <fullName evidence="1">Unannotated protein</fullName>
    </submittedName>
</protein>
<gene>
    <name evidence="1" type="ORF">UFOPK3927_00874</name>
</gene>
<reference evidence="1" key="1">
    <citation type="submission" date="2020-05" db="EMBL/GenBank/DDBJ databases">
        <authorList>
            <person name="Chiriac C."/>
            <person name="Salcher M."/>
            <person name="Ghai R."/>
            <person name="Kavagutti S V."/>
        </authorList>
    </citation>
    <scope>NUCLEOTIDE SEQUENCE</scope>
</reference>
<evidence type="ECO:0000313" key="1">
    <source>
        <dbReference type="EMBL" id="CAB4983736.1"/>
    </source>
</evidence>
<sequence length="112" mass="11680">MDISDYVGSSNHKELVATLEIRSAKILFGDTTCLDAGAHAAVEDDDSVMDCLKECAHRGSPEDGLGAERGSVVISPQAGASRPTHQVSFGSHTVAEQGRDQTLEAGLPLGCL</sequence>
<proteinExistence type="predicted"/>